<dbReference type="PANTHER" id="PTHR46461">
    <property type="entry name" value="KELCH DOMAIN-CONTAINING PROTEIN 3"/>
    <property type="match status" value="1"/>
</dbReference>
<dbReference type="GO" id="GO:0005737">
    <property type="term" value="C:cytoplasm"/>
    <property type="evidence" value="ECO:0007669"/>
    <property type="project" value="TreeGrafter"/>
</dbReference>
<dbReference type="STRING" id="623744.A0A553RHH3"/>
<organism evidence="1 2">
    <name type="scientific">Danionella cerebrum</name>
    <dbReference type="NCBI Taxonomy" id="2873325"/>
    <lineage>
        <taxon>Eukaryota</taxon>
        <taxon>Metazoa</taxon>
        <taxon>Chordata</taxon>
        <taxon>Craniata</taxon>
        <taxon>Vertebrata</taxon>
        <taxon>Euteleostomi</taxon>
        <taxon>Actinopterygii</taxon>
        <taxon>Neopterygii</taxon>
        <taxon>Teleostei</taxon>
        <taxon>Ostariophysi</taxon>
        <taxon>Cypriniformes</taxon>
        <taxon>Danionidae</taxon>
        <taxon>Danioninae</taxon>
        <taxon>Danionella</taxon>
    </lineage>
</organism>
<evidence type="ECO:0000313" key="2">
    <source>
        <dbReference type="Proteomes" id="UP000316079"/>
    </source>
</evidence>
<dbReference type="InterPro" id="IPR052637">
    <property type="entry name" value="KLHDC3-like"/>
</dbReference>
<dbReference type="Gene3D" id="2.120.10.80">
    <property type="entry name" value="Kelch-type beta propeller"/>
    <property type="match status" value="2"/>
</dbReference>
<dbReference type="EMBL" id="SRMA01024063">
    <property type="protein sequence ID" value="TRZ01636.1"/>
    <property type="molecule type" value="Genomic_DNA"/>
</dbReference>
<name>A0A553RHH3_9TELE</name>
<protein>
    <recommendedName>
        <fullName evidence="3">Kelch domain-containing protein 3</fullName>
    </recommendedName>
</protein>
<dbReference type="Proteomes" id="UP000316079">
    <property type="component" value="Unassembled WGS sequence"/>
</dbReference>
<accession>A0A553RHH3</accession>
<reference evidence="1 2" key="1">
    <citation type="journal article" date="2019" name="Sci. Data">
        <title>Hybrid genome assembly and annotation of Danionella translucida.</title>
        <authorList>
            <person name="Kadobianskyi M."/>
            <person name="Schulze L."/>
            <person name="Schuelke M."/>
            <person name="Judkewitz B."/>
        </authorList>
    </citation>
    <scope>NUCLEOTIDE SEQUENCE [LARGE SCALE GENOMIC DNA]</scope>
    <source>
        <strain evidence="1 2">Bolton</strain>
    </source>
</reference>
<dbReference type="Pfam" id="PF24681">
    <property type="entry name" value="Kelch_KLHDC2_KLHL20_DRC7"/>
    <property type="match status" value="2"/>
</dbReference>
<dbReference type="InterPro" id="IPR015915">
    <property type="entry name" value="Kelch-typ_b-propeller"/>
</dbReference>
<dbReference type="GO" id="GO:0003682">
    <property type="term" value="F:chromatin binding"/>
    <property type="evidence" value="ECO:0007669"/>
    <property type="project" value="InterPro"/>
</dbReference>
<comment type="caution">
    <text evidence="1">The sequence shown here is derived from an EMBL/GenBank/DDBJ whole genome shotgun (WGS) entry which is preliminary data.</text>
</comment>
<sequence>MLRCKTFVAVSLRWTKLPPVRTGGREHAREVPYMRYGHTAVLLEDIIFIWGGRNDTEGACNVLYAFDVNQHRWFTPRISGTVPGARDGHSACILNKSMYIFGGYEQLQGTPARWRDFHSATMIGSRMFVFGGRADRFGPFHSNNEIYCNKIRVFDTESLRWLHTPTTQTHCPLPEGRRSHSAFAYKGELYIFGGYNARLDRHFNDLWKFNPGESVLLTLFILLTLLMEEARAQRKGPMSPEKAMCVYGWRPYHSLWRNQADSMIVSLSLWDTARSLSHSRRDDLIGAPSLRVQDETETLLLIS</sequence>
<dbReference type="OrthoDB" id="432528at2759"/>
<gene>
    <name evidence="1" type="ORF">DNTS_015964</name>
</gene>
<dbReference type="PANTHER" id="PTHR46461:SF1">
    <property type="entry name" value="KELCH DOMAIN-CONTAINING PROTEIN 3"/>
    <property type="match status" value="1"/>
</dbReference>
<evidence type="ECO:0008006" key="3">
    <source>
        <dbReference type="Google" id="ProtNLM"/>
    </source>
</evidence>
<keyword evidence="2" id="KW-1185">Reference proteome</keyword>
<dbReference type="SUPFAM" id="SSF117281">
    <property type="entry name" value="Kelch motif"/>
    <property type="match status" value="1"/>
</dbReference>
<proteinExistence type="predicted"/>
<dbReference type="AlphaFoldDB" id="A0A553RHH3"/>
<evidence type="ECO:0000313" key="1">
    <source>
        <dbReference type="EMBL" id="TRZ01636.1"/>
    </source>
</evidence>